<gene>
    <name evidence="1" type="ORF">DPMN_084159</name>
</gene>
<proteinExistence type="predicted"/>
<organism evidence="1 2">
    <name type="scientific">Dreissena polymorpha</name>
    <name type="common">Zebra mussel</name>
    <name type="synonym">Mytilus polymorpha</name>
    <dbReference type="NCBI Taxonomy" id="45954"/>
    <lineage>
        <taxon>Eukaryota</taxon>
        <taxon>Metazoa</taxon>
        <taxon>Spiralia</taxon>
        <taxon>Lophotrochozoa</taxon>
        <taxon>Mollusca</taxon>
        <taxon>Bivalvia</taxon>
        <taxon>Autobranchia</taxon>
        <taxon>Heteroconchia</taxon>
        <taxon>Euheterodonta</taxon>
        <taxon>Imparidentia</taxon>
        <taxon>Neoheterodontei</taxon>
        <taxon>Myida</taxon>
        <taxon>Dreissenoidea</taxon>
        <taxon>Dreissenidae</taxon>
        <taxon>Dreissena</taxon>
    </lineage>
</organism>
<reference evidence="1" key="1">
    <citation type="journal article" date="2019" name="bioRxiv">
        <title>The Genome of the Zebra Mussel, Dreissena polymorpha: A Resource for Invasive Species Research.</title>
        <authorList>
            <person name="McCartney M.A."/>
            <person name="Auch B."/>
            <person name="Kono T."/>
            <person name="Mallez S."/>
            <person name="Zhang Y."/>
            <person name="Obille A."/>
            <person name="Becker A."/>
            <person name="Abrahante J.E."/>
            <person name="Garbe J."/>
            <person name="Badalamenti J.P."/>
            <person name="Herman A."/>
            <person name="Mangelson H."/>
            <person name="Liachko I."/>
            <person name="Sullivan S."/>
            <person name="Sone E.D."/>
            <person name="Koren S."/>
            <person name="Silverstein K.A.T."/>
            <person name="Beckman K.B."/>
            <person name="Gohl D.M."/>
        </authorList>
    </citation>
    <scope>NUCLEOTIDE SEQUENCE</scope>
    <source>
        <strain evidence="1">Duluth1</strain>
        <tissue evidence="1">Whole animal</tissue>
    </source>
</reference>
<evidence type="ECO:0000313" key="2">
    <source>
        <dbReference type="Proteomes" id="UP000828390"/>
    </source>
</evidence>
<comment type="caution">
    <text evidence="1">The sequence shown here is derived from an EMBL/GenBank/DDBJ whole genome shotgun (WGS) entry which is preliminary data.</text>
</comment>
<dbReference type="Proteomes" id="UP000828390">
    <property type="component" value="Unassembled WGS sequence"/>
</dbReference>
<name>A0A9D4BKL1_DREPO</name>
<evidence type="ECO:0000313" key="1">
    <source>
        <dbReference type="EMBL" id="KAH3696683.1"/>
    </source>
</evidence>
<reference evidence="1" key="2">
    <citation type="submission" date="2020-11" db="EMBL/GenBank/DDBJ databases">
        <authorList>
            <person name="McCartney M.A."/>
            <person name="Auch B."/>
            <person name="Kono T."/>
            <person name="Mallez S."/>
            <person name="Becker A."/>
            <person name="Gohl D.M."/>
            <person name="Silverstein K.A.T."/>
            <person name="Koren S."/>
            <person name="Bechman K.B."/>
            <person name="Herman A."/>
            <person name="Abrahante J.E."/>
            <person name="Garbe J."/>
        </authorList>
    </citation>
    <scope>NUCLEOTIDE SEQUENCE</scope>
    <source>
        <strain evidence="1">Duluth1</strain>
        <tissue evidence="1">Whole animal</tissue>
    </source>
</reference>
<keyword evidence="2" id="KW-1185">Reference proteome</keyword>
<accession>A0A9D4BKL1</accession>
<dbReference type="AlphaFoldDB" id="A0A9D4BKL1"/>
<dbReference type="EMBL" id="JAIWYP010000016">
    <property type="protein sequence ID" value="KAH3696683.1"/>
    <property type="molecule type" value="Genomic_DNA"/>
</dbReference>
<sequence length="101" mass="11306">MIDVPFSQEMLKLLGTVLANAIRDSLPPSLTPSLPPSLPPSHHLIPLSNIFLHLSLFDETILELRSGELMDMIQFITFRVFIKKRVVTVDPKCNNATLPTL</sequence>
<protein>
    <submittedName>
        <fullName evidence="1">Uncharacterized protein</fullName>
    </submittedName>
</protein>